<dbReference type="AlphaFoldDB" id="D5GDV1"/>
<dbReference type="KEGG" id="tml:GSTUM_00006284001"/>
<dbReference type="HOGENOM" id="CLU_1788225_0_0_1"/>
<dbReference type="InParanoid" id="D5GDV1"/>
<name>D5GDV1_TUBMM</name>
<sequence length="145" mass="16807">MLRPEWHDSGPEELLLMHARVYALANYWAIEELSELALNRLLFNLQALKATEYNPVQVRYIVELISYVYEKTCMRHGEREPMRQGVTRFTALELTKLDSEGEIARLMGTYGDFADDLLSDLTRRIKLAEVWGGTQHRYLAGIEVC</sequence>
<protein>
    <submittedName>
        <fullName evidence="1">(Perigord truffle) hypothetical protein</fullName>
    </submittedName>
</protein>
<dbReference type="Proteomes" id="UP000006911">
    <property type="component" value="Unassembled WGS sequence"/>
</dbReference>
<reference evidence="1 2" key="1">
    <citation type="journal article" date="2010" name="Nature">
        <title>Perigord black truffle genome uncovers evolutionary origins and mechanisms of symbiosis.</title>
        <authorList>
            <person name="Martin F."/>
            <person name="Kohler A."/>
            <person name="Murat C."/>
            <person name="Balestrini R."/>
            <person name="Coutinho P.M."/>
            <person name="Jaillon O."/>
            <person name="Montanini B."/>
            <person name="Morin E."/>
            <person name="Noel B."/>
            <person name="Percudani R."/>
            <person name="Porcel B."/>
            <person name="Rubini A."/>
            <person name="Amicucci A."/>
            <person name="Amselem J."/>
            <person name="Anthouard V."/>
            <person name="Arcioni S."/>
            <person name="Artiguenave F."/>
            <person name="Aury J.M."/>
            <person name="Ballario P."/>
            <person name="Bolchi A."/>
            <person name="Brenna A."/>
            <person name="Brun A."/>
            <person name="Buee M."/>
            <person name="Cantarel B."/>
            <person name="Chevalier G."/>
            <person name="Couloux A."/>
            <person name="Da Silva C."/>
            <person name="Denoeud F."/>
            <person name="Duplessis S."/>
            <person name="Ghignone S."/>
            <person name="Hilselberger B."/>
            <person name="Iotti M."/>
            <person name="Marcais B."/>
            <person name="Mello A."/>
            <person name="Miranda M."/>
            <person name="Pacioni G."/>
            <person name="Quesneville H."/>
            <person name="Riccioni C."/>
            <person name="Ruotolo R."/>
            <person name="Splivallo R."/>
            <person name="Stocchi V."/>
            <person name="Tisserant E."/>
            <person name="Viscomi A.R."/>
            <person name="Zambonelli A."/>
            <person name="Zampieri E."/>
            <person name="Henrissat B."/>
            <person name="Lebrun M.H."/>
            <person name="Paolocci F."/>
            <person name="Bonfante P."/>
            <person name="Ottonello S."/>
            <person name="Wincker P."/>
        </authorList>
    </citation>
    <scope>NUCLEOTIDE SEQUENCE [LARGE SCALE GENOMIC DNA]</scope>
    <source>
        <strain evidence="1 2">Mel28</strain>
    </source>
</reference>
<dbReference type="EMBL" id="FN430153">
    <property type="protein sequence ID" value="CAZ82694.1"/>
    <property type="molecule type" value="Genomic_DNA"/>
</dbReference>
<dbReference type="RefSeq" id="XP_002838503.1">
    <property type="nucleotide sequence ID" value="XM_002838457.1"/>
</dbReference>
<evidence type="ECO:0000313" key="2">
    <source>
        <dbReference type="Proteomes" id="UP000006911"/>
    </source>
</evidence>
<dbReference type="GeneID" id="9184489"/>
<proteinExistence type="predicted"/>
<evidence type="ECO:0000313" key="1">
    <source>
        <dbReference type="EMBL" id="CAZ82694.1"/>
    </source>
</evidence>
<organism evidence="1 2">
    <name type="scientific">Tuber melanosporum (strain Mel28)</name>
    <name type="common">Perigord black truffle</name>
    <dbReference type="NCBI Taxonomy" id="656061"/>
    <lineage>
        <taxon>Eukaryota</taxon>
        <taxon>Fungi</taxon>
        <taxon>Dikarya</taxon>
        <taxon>Ascomycota</taxon>
        <taxon>Pezizomycotina</taxon>
        <taxon>Pezizomycetes</taxon>
        <taxon>Pezizales</taxon>
        <taxon>Tuberaceae</taxon>
        <taxon>Tuber</taxon>
    </lineage>
</organism>
<keyword evidence="2" id="KW-1185">Reference proteome</keyword>
<accession>D5GDV1</accession>
<dbReference type="STRING" id="656061.D5GDV1"/>
<gene>
    <name evidence="1" type="ORF">GSTUM_00006284001</name>
</gene>